<dbReference type="Pfam" id="PF09152">
    <property type="entry name" value="DUF1937"/>
    <property type="match status" value="1"/>
</dbReference>
<proteinExistence type="predicted"/>
<evidence type="ECO:0000259" key="1">
    <source>
        <dbReference type="Pfam" id="PF09152"/>
    </source>
</evidence>
<name>A0A0F9STT8_9ZZZZ</name>
<dbReference type="SUPFAM" id="SSF52309">
    <property type="entry name" value="N-(deoxy)ribosyltransferase-like"/>
    <property type="match status" value="1"/>
</dbReference>
<reference evidence="2" key="1">
    <citation type="journal article" date="2015" name="Nature">
        <title>Complex archaea that bridge the gap between prokaryotes and eukaryotes.</title>
        <authorList>
            <person name="Spang A."/>
            <person name="Saw J.H."/>
            <person name="Jorgensen S.L."/>
            <person name="Zaremba-Niedzwiedzka K."/>
            <person name="Martijn J."/>
            <person name="Lind A.E."/>
            <person name="van Eijk R."/>
            <person name="Schleper C."/>
            <person name="Guy L."/>
            <person name="Ettema T.J."/>
        </authorList>
    </citation>
    <scope>NUCLEOTIDE SEQUENCE</scope>
</reference>
<feature type="domain" description="DUF1937" evidence="1">
    <location>
        <begin position="8"/>
        <end position="119"/>
    </location>
</feature>
<dbReference type="InterPro" id="IPR015235">
    <property type="entry name" value="DUF1937"/>
</dbReference>
<dbReference type="EMBL" id="LAZR01000511">
    <property type="protein sequence ID" value="KKN66042.1"/>
    <property type="molecule type" value="Genomic_DNA"/>
</dbReference>
<gene>
    <name evidence="2" type="ORF">LCGC14_0475200</name>
</gene>
<dbReference type="AlphaFoldDB" id="A0A0F9STT8"/>
<comment type="caution">
    <text evidence="2">The sequence shown here is derived from an EMBL/GenBank/DDBJ whole genome shotgun (WGS) entry which is preliminary data.</text>
</comment>
<accession>A0A0F9STT8</accession>
<protein>
    <recommendedName>
        <fullName evidence="1">DUF1937 domain-containing protein</fullName>
    </recommendedName>
</protein>
<organism evidence="2">
    <name type="scientific">marine sediment metagenome</name>
    <dbReference type="NCBI Taxonomy" id="412755"/>
    <lineage>
        <taxon>unclassified sequences</taxon>
        <taxon>metagenomes</taxon>
        <taxon>ecological metagenomes</taxon>
    </lineage>
</organism>
<evidence type="ECO:0000313" key="2">
    <source>
        <dbReference type="EMBL" id="KKN66042.1"/>
    </source>
</evidence>
<dbReference type="Gene3D" id="3.40.50.10400">
    <property type="entry name" value="Hypothetical protein PA1492"/>
    <property type="match status" value="1"/>
</dbReference>
<sequence length="126" mass="14526">MLGKGFYYFAHPYACRDANGVFVPEGEEANFQLCNQRAARLIELGYNIYSPISHTHPIHRASPVFLARHEHEAWYVLDMEFMAKTNFDGIILAPGWENSKGCKMEKKYFVDKGLIVVELKQILEDK</sequence>